<dbReference type="EMBL" id="AFAR01000210">
    <property type="protein sequence ID" value="EGF25799.1"/>
    <property type="molecule type" value="Genomic_DNA"/>
</dbReference>
<evidence type="ECO:0000256" key="1">
    <source>
        <dbReference type="SAM" id="MobiDB-lite"/>
    </source>
</evidence>
<feature type="region of interest" description="Disordered" evidence="1">
    <location>
        <begin position="1"/>
        <end position="33"/>
    </location>
</feature>
<dbReference type="AlphaFoldDB" id="F2AX22"/>
<sequence>MIETMNRKTAIKTPTLQTLTAHPRKRRSDLTSTVTTDENWSAIECGEVSF</sequence>
<reference evidence="2 3" key="1">
    <citation type="journal article" date="2013" name="Mar. Genomics">
        <title>Expression of sulfatases in Rhodopirellula baltica and the diversity of sulfatases in the genus Rhodopirellula.</title>
        <authorList>
            <person name="Wegner C.E."/>
            <person name="Richter-Heitmann T."/>
            <person name="Klindworth A."/>
            <person name="Klockow C."/>
            <person name="Richter M."/>
            <person name="Achstetter T."/>
            <person name="Glockner F.O."/>
            <person name="Harder J."/>
        </authorList>
    </citation>
    <scope>NUCLEOTIDE SEQUENCE [LARGE SCALE GENOMIC DNA]</scope>
    <source>
        <strain evidence="2 3">WH47</strain>
    </source>
</reference>
<protein>
    <submittedName>
        <fullName evidence="2">Uncharacterized protein</fullName>
    </submittedName>
</protein>
<dbReference type="Proteomes" id="UP000006222">
    <property type="component" value="Unassembled WGS sequence"/>
</dbReference>
<evidence type="ECO:0000313" key="2">
    <source>
        <dbReference type="EMBL" id="EGF25799.1"/>
    </source>
</evidence>
<proteinExistence type="predicted"/>
<accession>F2AX22</accession>
<organism evidence="2 3">
    <name type="scientific">Rhodopirellula baltica WH47</name>
    <dbReference type="NCBI Taxonomy" id="991778"/>
    <lineage>
        <taxon>Bacteria</taxon>
        <taxon>Pseudomonadati</taxon>
        <taxon>Planctomycetota</taxon>
        <taxon>Planctomycetia</taxon>
        <taxon>Pirellulales</taxon>
        <taxon>Pirellulaceae</taxon>
        <taxon>Rhodopirellula</taxon>
    </lineage>
</organism>
<name>F2AX22_RHOBT</name>
<evidence type="ECO:0000313" key="3">
    <source>
        <dbReference type="Proteomes" id="UP000006222"/>
    </source>
</evidence>
<comment type="caution">
    <text evidence="2">The sequence shown here is derived from an EMBL/GenBank/DDBJ whole genome shotgun (WGS) entry which is preliminary data.</text>
</comment>
<gene>
    <name evidence="2" type="ORF">RBWH47_03024</name>
</gene>